<dbReference type="InterPro" id="IPR020942">
    <property type="entry name" value="Cyt_c_III_dom"/>
</dbReference>
<evidence type="ECO:0000256" key="3">
    <source>
        <dbReference type="ARBA" id="ARBA00022723"/>
    </source>
</evidence>
<name>A0A212J2U7_9DELT</name>
<comment type="cofactor">
    <cofactor evidence="7">
        <name>heme c</name>
        <dbReference type="ChEBI" id="CHEBI:61717"/>
    </cofactor>
    <text evidence="7">Binds 4 heme c groups covalently per monomer.</text>
</comment>
<feature type="binding site" description="axial binding residue" evidence="7">
    <location>
        <position position="350"/>
    </location>
    <ligand>
        <name>heme c</name>
        <dbReference type="ChEBI" id="CHEBI:61717"/>
        <label>1</label>
    </ligand>
    <ligandPart>
        <name>Fe</name>
        <dbReference type="ChEBI" id="CHEBI:18248"/>
    </ligandPart>
</feature>
<dbReference type="InterPro" id="IPR036280">
    <property type="entry name" value="Multihaem_cyt_sf"/>
</dbReference>
<evidence type="ECO:0000256" key="4">
    <source>
        <dbReference type="ARBA" id="ARBA00022729"/>
    </source>
</evidence>
<keyword evidence="4 9" id="KW-0732">Signal</keyword>
<feature type="binding site" description="axial binding residue" evidence="7">
    <location>
        <position position="356"/>
    </location>
    <ligand>
        <name>heme c</name>
        <dbReference type="ChEBI" id="CHEBI:61717"/>
        <label>1</label>
    </ligand>
    <ligandPart>
        <name>Fe</name>
        <dbReference type="ChEBI" id="CHEBI:18248"/>
    </ligandPart>
</feature>
<dbReference type="PANTHER" id="PTHR35038">
    <property type="entry name" value="DISSIMILATORY SULFITE REDUCTASE SIRA"/>
    <property type="match status" value="1"/>
</dbReference>
<keyword evidence="2 7" id="KW-0349">Heme</keyword>
<evidence type="ECO:0000256" key="2">
    <source>
        <dbReference type="ARBA" id="ARBA00022617"/>
    </source>
</evidence>
<feature type="region of interest" description="Disordered" evidence="8">
    <location>
        <begin position="147"/>
        <end position="171"/>
    </location>
</feature>
<evidence type="ECO:0000256" key="6">
    <source>
        <dbReference type="ARBA" id="ARBA00023004"/>
    </source>
</evidence>
<dbReference type="Pfam" id="PF02085">
    <property type="entry name" value="Cytochrom_CIII"/>
    <property type="match status" value="4"/>
</dbReference>
<dbReference type="Gene3D" id="3.90.10.10">
    <property type="entry name" value="Cytochrome C3"/>
    <property type="match status" value="4"/>
</dbReference>
<organism evidence="11">
    <name type="scientific">uncultured delta proteobacterium</name>
    <dbReference type="NCBI Taxonomy" id="34034"/>
    <lineage>
        <taxon>Bacteria</taxon>
        <taxon>Deltaproteobacteria</taxon>
        <taxon>environmental samples</taxon>
    </lineage>
</organism>
<evidence type="ECO:0000256" key="8">
    <source>
        <dbReference type="SAM" id="MobiDB-lite"/>
    </source>
</evidence>
<feature type="compositionally biased region" description="Polar residues" evidence="8">
    <location>
        <begin position="150"/>
        <end position="162"/>
    </location>
</feature>
<feature type="binding site" description="axial binding residue" evidence="7">
    <location>
        <position position="403"/>
    </location>
    <ligand>
        <name>heme c</name>
        <dbReference type="ChEBI" id="CHEBI:61717"/>
        <label>1</label>
    </ligand>
    <ligandPart>
        <name>Fe</name>
        <dbReference type="ChEBI" id="CHEBI:18248"/>
    </ligandPart>
</feature>
<evidence type="ECO:0000313" key="11">
    <source>
        <dbReference type="EMBL" id="SBV93694.1"/>
    </source>
</evidence>
<gene>
    <name evidence="11" type="ORF">KL86DPRO_10575</name>
</gene>
<evidence type="ECO:0000256" key="1">
    <source>
        <dbReference type="ARBA" id="ARBA00022448"/>
    </source>
</evidence>
<feature type="signal peptide" evidence="9">
    <location>
        <begin position="1"/>
        <end position="27"/>
    </location>
</feature>
<feature type="domain" description="Class III cytochrome C" evidence="10">
    <location>
        <begin position="187"/>
        <end position="264"/>
    </location>
</feature>
<dbReference type="CDD" id="cd08168">
    <property type="entry name" value="Cytochrom_C3"/>
    <property type="match status" value="4"/>
</dbReference>
<keyword evidence="1" id="KW-0813">Transport</keyword>
<feature type="binding site" description="axial binding residue" evidence="7">
    <location>
        <position position="360"/>
    </location>
    <ligand>
        <name>heme c</name>
        <dbReference type="ChEBI" id="CHEBI:61717"/>
        <label>1</label>
    </ligand>
    <ligandPart>
        <name>Fe</name>
        <dbReference type="ChEBI" id="CHEBI:18248"/>
    </ligandPart>
</feature>
<feature type="binding site" description="axial binding residue" evidence="7">
    <location>
        <position position="389"/>
    </location>
    <ligand>
        <name>heme c</name>
        <dbReference type="ChEBI" id="CHEBI:61717"/>
        <label>1</label>
    </ligand>
    <ligandPart>
        <name>Fe</name>
        <dbReference type="ChEBI" id="CHEBI:18248"/>
    </ligandPart>
</feature>
<evidence type="ECO:0000256" key="5">
    <source>
        <dbReference type="ARBA" id="ARBA00022982"/>
    </source>
</evidence>
<keyword evidence="3 7" id="KW-0479">Metal-binding</keyword>
<feature type="chain" id="PRO_5012284408" evidence="9">
    <location>
        <begin position="28"/>
        <end position="622"/>
    </location>
</feature>
<feature type="binding site" description="axial binding residue" evidence="7">
    <location>
        <position position="338"/>
    </location>
    <ligand>
        <name>heme c</name>
        <dbReference type="ChEBI" id="CHEBI:61717"/>
        <label>1</label>
    </ligand>
    <ligandPart>
        <name>Fe</name>
        <dbReference type="ChEBI" id="CHEBI:18248"/>
    </ligandPart>
</feature>
<feature type="binding site" description="axial binding residue" evidence="7">
    <location>
        <position position="404"/>
    </location>
    <ligand>
        <name>heme c</name>
        <dbReference type="ChEBI" id="CHEBI:61717"/>
        <label>1</label>
    </ligand>
    <ligandPart>
        <name>Fe</name>
        <dbReference type="ChEBI" id="CHEBI:18248"/>
    </ligandPart>
</feature>
<feature type="domain" description="Class III cytochrome C" evidence="10">
    <location>
        <begin position="58"/>
        <end position="140"/>
    </location>
</feature>
<dbReference type="InterPro" id="IPR002322">
    <property type="entry name" value="Cyt_c_III"/>
</dbReference>
<feature type="region of interest" description="Disordered" evidence="8">
    <location>
        <begin position="204"/>
        <end position="231"/>
    </location>
</feature>
<sequence length="622" mass="64984">MSKRFHLPRILGLLTAITCTCVTLALAVQVTPAKPNDAPDASGIIILDATESTESPGQGQMPPVAFDHNLHTQKDKNGETCATCHEPSGAVTAQTFRPVAGKTEAELEEAYHTGCVSCHADTKNKGMKAGPLQAECRTCHDAAALPPAKTSPQASPQVSTGAAQAKADGGMDSSLHARHVANPLITAPGSTDNCAACHHPVKKPVSPGLKADSCRSCHPASTQERSADRPNQPLFADVAHKKCISCHQELGPQEARALTCNSCHDAKTKAGYVKLASPPRLEAGQPDAVTMGLPKTPADSSVPPVPPAMQGAVPDKKLDAATTAQPSMPPVVFDHKRHEATAENCTSCHHNTLQKCSTCHTPQGSPKGKNVTQSTAMHMPTSSRTCVGCHETRKTATPECASCHGGMPVKAKPNCESCHQPLDGKKISPADPAMRGHLPPGVPEHQLHGSMLPPPAGPGMIPGAMTGYAAQKAMAERAKTPAPDYSNIPEKIVLDLLSDEFEPSVFPHREIVEKLAAGIKDTAPGMAWFHSAPNALCASCHHNSPPSATPPSCVSCHAKGAGPGVPVSPGVPAPPDDRPLLKVAYHQQCMSCHTRMDIKPAATDCAGCHALRQKPQKTGGGK</sequence>
<feature type="binding site" description="axial binding residue" evidence="7">
    <location>
        <position position="359"/>
    </location>
    <ligand>
        <name>heme c</name>
        <dbReference type="ChEBI" id="CHEBI:61717"/>
        <label>1</label>
    </ligand>
    <ligandPart>
        <name>Fe</name>
        <dbReference type="ChEBI" id="CHEBI:18248"/>
    </ligandPart>
</feature>
<feature type="binding site" description="axial binding residue" evidence="7">
    <location>
        <position position="348"/>
    </location>
    <ligand>
        <name>heme c</name>
        <dbReference type="ChEBI" id="CHEBI:61717"/>
        <label>1</label>
    </ligand>
    <ligandPart>
        <name>Fe</name>
        <dbReference type="ChEBI" id="CHEBI:18248"/>
    </ligandPart>
</feature>
<dbReference type="InterPro" id="IPR051829">
    <property type="entry name" value="Multiheme_Cytochr_ET"/>
</dbReference>
<protein>
    <submittedName>
        <fullName evidence="11">Putative High-molecular-weight cytochrome c</fullName>
    </submittedName>
</protein>
<feature type="binding site" description="axial binding residue" evidence="7">
    <location>
        <position position="390"/>
    </location>
    <ligand>
        <name>heme c</name>
        <dbReference type="ChEBI" id="CHEBI:61717"/>
        <label>1</label>
    </ligand>
    <ligandPart>
        <name>Fe</name>
        <dbReference type="ChEBI" id="CHEBI:18248"/>
    </ligandPart>
</feature>
<feature type="binding site" description="axial binding residue" evidence="7">
    <location>
        <position position="345"/>
    </location>
    <ligand>
        <name>heme c</name>
        <dbReference type="ChEBI" id="CHEBI:61717"/>
        <label>1</label>
    </ligand>
    <ligandPart>
        <name>Fe</name>
        <dbReference type="ChEBI" id="CHEBI:18248"/>
    </ligandPart>
</feature>
<feature type="domain" description="Class III cytochrome C" evidence="10">
    <location>
        <begin position="322"/>
        <end position="419"/>
    </location>
</feature>
<dbReference type="AlphaFoldDB" id="A0A212J2U7"/>
<feature type="binding site" description="axial binding residue" evidence="7">
    <location>
        <position position="335"/>
    </location>
    <ligand>
        <name>heme c</name>
        <dbReference type="ChEBI" id="CHEBI:61717"/>
        <label>1</label>
    </ligand>
    <ligandPart>
        <name>Fe</name>
        <dbReference type="ChEBI" id="CHEBI:18248"/>
    </ligandPart>
</feature>
<dbReference type="GO" id="GO:0020037">
    <property type="term" value="F:heme binding"/>
    <property type="evidence" value="ECO:0007669"/>
    <property type="project" value="InterPro"/>
</dbReference>
<feature type="region of interest" description="Disordered" evidence="8">
    <location>
        <begin position="359"/>
        <end position="383"/>
    </location>
</feature>
<dbReference type="PRINTS" id="PR00609">
    <property type="entry name" value="CYTOCHROMEC3"/>
</dbReference>
<keyword evidence="5" id="KW-0249">Electron transport</keyword>
<reference evidence="11" key="1">
    <citation type="submission" date="2016-04" db="EMBL/GenBank/DDBJ databases">
        <authorList>
            <person name="Evans L.H."/>
            <person name="Alamgir A."/>
            <person name="Owens N."/>
            <person name="Weber N.D."/>
            <person name="Virtaneva K."/>
            <person name="Barbian K."/>
            <person name="Babar A."/>
            <person name="Rosenke K."/>
        </authorList>
    </citation>
    <scope>NUCLEOTIDE SEQUENCE</scope>
    <source>
        <strain evidence="11">86</strain>
    </source>
</reference>
<feature type="binding site" description="axial binding residue" evidence="7">
    <location>
        <position position="349"/>
    </location>
    <ligand>
        <name>heme c</name>
        <dbReference type="ChEBI" id="CHEBI:61717"/>
        <label>1</label>
    </ligand>
    <ligandPart>
        <name>Fe</name>
        <dbReference type="ChEBI" id="CHEBI:18248"/>
    </ligandPart>
</feature>
<evidence type="ECO:0000259" key="10">
    <source>
        <dbReference type="Pfam" id="PF02085"/>
    </source>
</evidence>
<feature type="domain" description="Class III cytochrome C" evidence="10">
    <location>
        <begin position="530"/>
        <end position="609"/>
    </location>
</feature>
<dbReference type="GO" id="GO:0016491">
    <property type="term" value="F:oxidoreductase activity"/>
    <property type="evidence" value="ECO:0007669"/>
    <property type="project" value="TreeGrafter"/>
</dbReference>
<feature type="binding site" description="axial binding residue" evidence="7">
    <location>
        <position position="400"/>
    </location>
    <ligand>
        <name>heme c</name>
        <dbReference type="ChEBI" id="CHEBI:61717"/>
        <label>1</label>
    </ligand>
    <ligandPart>
        <name>Fe</name>
        <dbReference type="ChEBI" id="CHEBI:18248"/>
    </ligandPart>
</feature>
<dbReference type="EMBL" id="FLUQ01000001">
    <property type="protein sequence ID" value="SBV93694.1"/>
    <property type="molecule type" value="Genomic_DNA"/>
</dbReference>
<dbReference type="GO" id="GO:0009055">
    <property type="term" value="F:electron transfer activity"/>
    <property type="evidence" value="ECO:0007669"/>
    <property type="project" value="InterPro"/>
</dbReference>
<feature type="binding site" description="axial binding residue" evidence="7">
    <location>
        <position position="386"/>
    </location>
    <ligand>
        <name>heme c</name>
        <dbReference type="ChEBI" id="CHEBI:61717"/>
        <label>1</label>
    </ligand>
    <ligandPart>
        <name>Fe</name>
        <dbReference type="ChEBI" id="CHEBI:18248"/>
    </ligandPart>
</feature>
<proteinExistence type="predicted"/>
<keyword evidence="6 7" id="KW-0408">Iron</keyword>
<dbReference type="NCBIfam" id="NF045713">
    <property type="entry name" value="CxxCH_16_HmcA"/>
    <property type="match status" value="1"/>
</dbReference>
<evidence type="ECO:0000256" key="7">
    <source>
        <dbReference type="PIRSR" id="PIRSR602322-1"/>
    </source>
</evidence>
<evidence type="ECO:0000256" key="9">
    <source>
        <dbReference type="SAM" id="SignalP"/>
    </source>
</evidence>
<dbReference type="SUPFAM" id="SSF48695">
    <property type="entry name" value="Multiheme cytochromes"/>
    <property type="match status" value="1"/>
</dbReference>
<dbReference type="GO" id="GO:0046872">
    <property type="term" value="F:metal ion binding"/>
    <property type="evidence" value="ECO:0007669"/>
    <property type="project" value="UniProtKB-KW"/>
</dbReference>
<dbReference type="PANTHER" id="PTHR35038:SF6">
    <property type="entry name" value="SURFACE LOCALIZED DECAHEME CYTOCHROME C LIPOPROTEIN"/>
    <property type="match status" value="1"/>
</dbReference>
<accession>A0A212J2U7</accession>
<dbReference type="InterPro" id="IPR054813">
    <property type="entry name" value="HmcA"/>
</dbReference>